<dbReference type="Pfam" id="PF03431">
    <property type="entry name" value="RNA_replicase_B"/>
    <property type="match status" value="1"/>
</dbReference>
<evidence type="ECO:0000259" key="10">
    <source>
        <dbReference type="PROSITE" id="PS50522"/>
    </source>
</evidence>
<dbReference type="GO" id="GO:0000166">
    <property type="term" value="F:nucleotide binding"/>
    <property type="evidence" value="ECO:0007669"/>
    <property type="project" value="UniProtKB-KW"/>
</dbReference>
<keyword evidence="9" id="KW-0479">Metal-binding</keyword>
<evidence type="ECO:0000256" key="9">
    <source>
        <dbReference type="PIRSR" id="PIRSR605093-1"/>
    </source>
</evidence>
<feature type="domain" description="RdRp catalytic" evidence="10">
    <location>
        <begin position="349"/>
        <end position="493"/>
    </location>
</feature>
<dbReference type="GO" id="GO:0003968">
    <property type="term" value="F:RNA-directed RNA polymerase activity"/>
    <property type="evidence" value="ECO:0007669"/>
    <property type="project" value="UniProtKB-KW"/>
</dbReference>
<evidence type="ECO:0000256" key="2">
    <source>
        <dbReference type="ARBA" id="ARBA00022484"/>
    </source>
</evidence>
<dbReference type="GO" id="GO:0039694">
    <property type="term" value="P:viral RNA genome replication"/>
    <property type="evidence" value="ECO:0007669"/>
    <property type="project" value="InterPro"/>
</dbReference>
<dbReference type="GO" id="GO:0046872">
    <property type="term" value="F:metal ion binding"/>
    <property type="evidence" value="ECO:0007669"/>
    <property type="project" value="UniProtKB-KW"/>
</dbReference>
<keyword evidence="9" id="KW-0460">Magnesium</keyword>
<dbReference type="EC" id="2.7.7.48" evidence="1"/>
<dbReference type="InterPro" id="IPR007096">
    <property type="entry name" value="RNA-dir_Rpol_cat_phage"/>
</dbReference>
<evidence type="ECO:0000256" key="6">
    <source>
        <dbReference type="ARBA" id="ARBA00022953"/>
    </source>
</evidence>
<dbReference type="PROSITE" id="PS50522">
    <property type="entry name" value="RDRP_PHAGE"/>
    <property type="match status" value="1"/>
</dbReference>
<feature type="binding site" evidence="9">
    <location>
        <position position="461"/>
    </location>
    <ligand>
        <name>Mg(2+)</name>
        <dbReference type="ChEBI" id="CHEBI:18420"/>
        <label>2</label>
    </ligand>
</feature>
<name>A0A514CZE5_9VIRU</name>
<keyword evidence="3" id="KW-0808">Transferase</keyword>
<evidence type="ECO:0000256" key="7">
    <source>
        <dbReference type="ARBA" id="ARBA00030248"/>
    </source>
</evidence>
<keyword evidence="4" id="KW-0548">Nucleotidyltransferase</keyword>
<evidence type="ECO:0000256" key="4">
    <source>
        <dbReference type="ARBA" id="ARBA00022695"/>
    </source>
</evidence>
<dbReference type="InterPro" id="IPR005093">
    <property type="entry name" value="RNArep_beta"/>
</dbReference>
<feature type="binding site" evidence="9">
    <location>
        <position position="364"/>
    </location>
    <ligand>
        <name>Mg(2+)</name>
        <dbReference type="ChEBI" id="CHEBI:18420"/>
        <label>2</label>
    </ligand>
</feature>
<dbReference type="EMBL" id="MN032887">
    <property type="protein sequence ID" value="QDH86737.1"/>
    <property type="molecule type" value="Genomic_RNA"/>
</dbReference>
<comment type="catalytic activity">
    <reaction evidence="8">
        <text>RNA(n) + a ribonucleoside 5'-triphosphate = RNA(n+1) + diphosphate</text>
        <dbReference type="Rhea" id="RHEA:21248"/>
        <dbReference type="Rhea" id="RHEA-COMP:14527"/>
        <dbReference type="Rhea" id="RHEA-COMP:17342"/>
        <dbReference type="ChEBI" id="CHEBI:33019"/>
        <dbReference type="ChEBI" id="CHEBI:61557"/>
        <dbReference type="ChEBI" id="CHEBI:140395"/>
        <dbReference type="EC" id="2.7.7.48"/>
    </reaction>
</comment>
<organism evidence="11">
    <name type="scientific">Leviviridae sp</name>
    <dbReference type="NCBI Taxonomy" id="2027243"/>
    <lineage>
        <taxon>Viruses</taxon>
        <taxon>Riboviria</taxon>
        <taxon>Orthornavirae</taxon>
        <taxon>Lenarviricota</taxon>
        <taxon>Leviviricetes</taxon>
        <taxon>Norzivirales</taxon>
        <taxon>Fiersviridae</taxon>
    </lineage>
</organism>
<protein>
    <recommendedName>
        <fullName evidence="1">RNA-directed RNA polymerase</fullName>
        <ecNumber evidence="1">2.7.7.48</ecNumber>
    </recommendedName>
    <alternativeName>
        <fullName evidence="7">RNA replicase beta chain</fullName>
    </alternativeName>
</protein>
<evidence type="ECO:0000256" key="1">
    <source>
        <dbReference type="ARBA" id="ARBA00012494"/>
    </source>
</evidence>
<evidence type="ECO:0000256" key="3">
    <source>
        <dbReference type="ARBA" id="ARBA00022679"/>
    </source>
</evidence>
<gene>
    <name evidence="11" type="ORF">H1Rhizo25853_000001</name>
</gene>
<comment type="cofactor">
    <cofactor evidence="9">
        <name>Mg(2+)</name>
        <dbReference type="ChEBI" id="CHEBI:18420"/>
    </cofactor>
    <text evidence="9">Binds 2 Mg(2+) per subunit.</text>
</comment>
<feature type="binding site" evidence="9">
    <location>
        <position position="462"/>
    </location>
    <ligand>
        <name>Mg(2+)</name>
        <dbReference type="ChEBI" id="CHEBI:18420"/>
        <label>2</label>
    </ligand>
</feature>
<evidence type="ECO:0000313" key="11">
    <source>
        <dbReference type="EMBL" id="QDH86737.1"/>
    </source>
</evidence>
<keyword evidence="2 11" id="KW-0696">RNA-directed RNA polymerase</keyword>
<sequence>MKSLVSRLHLVAEQLLADAVLAYPPLRTGFERDCLRLTSLVDDRGLGFFTLDLPSLDGILTDALESGRLALGGPLTRRVSKRIHVPVFLQGLWLRVFDRRGFLRLDPDPTAIAFLRQIFCLGKKIEVSCTTARKKAAVNEFVAIENAMRRSSLNWDDDASFDPSDLRKLSFGSLLSTFDSASVQPALFEDAQFGLRDSDSGLLERLDSICRDVSAKFGLFDAVSYENSRLRSNPALPSGTRNGPGAVSDRKAKEEKFFFGVWPEKLQNVFPIDFFGHRPHEIGSDYINYEHPSKLHMVPKTAKAPRLIASEPSYHQWCQQLVRCFLEEKVPDVFGNDIISFRRQEDSHPLVDSGSLSKQSCTIDLSSASDRLSCWAIERAFAKNLSLLNAFKACRTRTISRSRTADIDQAFLRKFSTMGSALTFPVQSIFYACVALASLPGEARLESQLRRYRGQVRVYGDDIIIPSTGYADLVRLLTILGLKVNERKSFVAGNFRESCGYDAFMGYNVTPIKPRSLDPTTPVGRLSMIELSNNLFLKGFWQASQAVTSLLPAQTLQSLPVEGVRTGTTALISYCGRDLAHLKSRWNKNLQRKEVLRTTYISRAETTRRDGTDYTYQALHNLEFLPRVAGIDRASRSILGRVVEAVTRERRSWEVFETVLCSPA</sequence>
<keyword evidence="5" id="KW-0547">Nucleotide-binding</keyword>
<accession>A0A514CZE5</accession>
<proteinExistence type="predicted"/>
<evidence type="ECO:0000256" key="8">
    <source>
        <dbReference type="ARBA" id="ARBA00048744"/>
    </source>
</evidence>
<keyword evidence="6" id="KW-0693">Viral RNA replication</keyword>
<evidence type="ECO:0000256" key="5">
    <source>
        <dbReference type="ARBA" id="ARBA00022741"/>
    </source>
</evidence>
<reference evidence="11" key="1">
    <citation type="submission" date="2019-05" db="EMBL/GenBank/DDBJ databases">
        <title>Metatranscriptomic reconstruction reveals RNA viruses with the potential to shape carbon cycling in soil.</title>
        <authorList>
            <person name="Starr E.P."/>
            <person name="Nuccio E."/>
            <person name="Pett-Ridge J."/>
            <person name="Banfield J.F."/>
            <person name="Firestone M.K."/>
        </authorList>
    </citation>
    <scope>NUCLEOTIDE SEQUENCE</scope>
    <source>
        <strain evidence="11">H1_Rhizo_25_scaffold_853</strain>
    </source>
</reference>